<comment type="caution">
    <text evidence="1">The sequence shown here is derived from an EMBL/GenBank/DDBJ whole genome shotgun (WGS) entry which is preliminary data.</text>
</comment>
<accession>A0AAV4CRX7</accession>
<sequence length="100" mass="10818">METVIAREQNDKSGMAGNGVDRIANMQLACPGNIDGAKGPPQRGYGVDKEHYSLPFIFSFTQLTVMSLARLQLAEGLVCLSVDARVLVAWLDGLPGLTRR</sequence>
<reference evidence="1 2" key="1">
    <citation type="journal article" date="2021" name="Elife">
        <title>Chloroplast acquisition without the gene transfer in kleptoplastic sea slugs, Plakobranchus ocellatus.</title>
        <authorList>
            <person name="Maeda T."/>
            <person name="Takahashi S."/>
            <person name="Yoshida T."/>
            <person name="Shimamura S."/>
            <person name="Takaki Y."/>
            <person name="Nagai Y."/>
            <person name="Toyoda A."/>
            <person name="Suzuki Y."/>
            <person name="Arimoto A."/>
            <person name="Ishii H."/>
            <person name="Satoh N."/>
            <person name="Nishiyama T."/>
            <person name="Hasebe M."/>
            <person name="Maruyama T."/>
            <person name="Minagawa J."/>
            <person name="Obokata J."/>
            <person name="Shigenobu S."/>
        </authorList>
    </citation>
    <scope>NUCLEOTIDE SEQUENCE [LARGE SCALE GENOMIC DNA]</scope>
</reference>
<protein>
    <submittedName>
        <fullName evidence="1">Uncharacterized protein</fullName>
    </submittedName>
</protein>
<dbReference type="EMBL" id="BLXT01006926">
    <property type="protein sequence ID" value="GFO34637.1"/>
    <property type="molecule type" value="Genomic_DNA"/>
</dbReference>
<dbReference type="AlphaFoldDB" id="A0AAV4CRX7"/>
<dbReference type="Proteomes" id="UP000735302">
    <property type="component" value="Unassembled WGS sequence"/>
</dbReference>
<keyword evidence="2" id="KW-1185">Reference proteome</keyword>
<organism evidence="1 2">
    <name type="scientific">Plakobranchus ocellatus</name>
    <dbReference type="NCBI Taxonomy" id="259542"/>
    <lineage>
        <taxon>Eukaryota</taxon>
        <taxon>Metazoa</taxon>
        <taxon>Spiralia</taxon>
        <taxon>Lophotrochozoa</taxon>
        <taxon>Mollusca</taxon>
        <taxon>Gastropoda</taxon>
        <taxon>Heterobranchia</taxon>
        <taxon>Euthyneura</taxon>
        <taxon>Panpulmonata</taxon>
        <taxon>Sacoglossa</taxon>
        <taxon>Placobranchoidea</taxon>
        <taxon>Plakobranchidae</taxon>
        <taxon>Plakobranchus</taxon>
    </lineage>
</organism>
<proteinExistence type="predicted"/>
<name>A0AAV4CRX7_9GAST</name>
<gene>
    <name evidence="1" type="ORF">PoB_006114200</name>
</gene>
<evidence type="ECO:0000313" key="2">
    <source>
        <dbReference type="Proteomes" id="UP000735302"/>
    </source>
</evidence>
<evidence type="ECO:0000313" key="1">
    <source>
        <dbReference type="EMBL" id="GFO34637.1"/>
    </source>
</evidence>